<evidence type="ECO:0000313" key="2">
    <source>
        <dbReference type="EMBL" id="MTH53678.1"/>
    </source>
</evidence>
<dbReference type="RefSeq" id="WP_155112205.1">
    <property type="nucleotide sequence ID" value="NZ_WMIB01000007.1"/>
</dbReference>
<dbReference type="Proteomes" id="UP000434639">
    <property type="component" value="Unassembled WGS sequence"/>
</dbReference>
<feature type="transmembrane region" description="Helical" evidence="1">
    <location>
        <begin position="80"/>
        <end position="99"/>
    </location>
</feature>
<organism evidence="2 3">
    <name type="scientific">Metabacillus mangrovi</name>
    <dbReference type="NCBI Taxonomy" id="1491830"/>
    <lineage>
        <taxon>Bacteria</taxon>
        <taxon>Bacillati</taxon>
        <taxon>Bacillota</taxon>
        <taxon>Bacilli</taxon>
        <taxon>Bacillales</taxon>
        <taxon>Bacillaceae</taxon>
        <taxon>Metabacillus</taxon>
    </lineage>
</organism>
<sequence length="107" mass="12312">MIILAITLFIILLNYFLIVKTNKKIVLIPAIVLLPLAPSITGVWLELQKEEIQFILQFLESGSFYLSIMAFPVILWLPLWFGMIYSAGAALLIIEFFLVRRWRLGTV</sequence>
<gene>
    <name evidence="2" type="ORF">GKZ89_09705</name>
</gene>
<accession>A0A7X2S5K0</accession>
<proteinExistence type="predicted"/>
<feature type="transmembrane region" description="Helical" evidence="1">
    <location>
        <begin position="28"/>
        <end position="47"/>
    </location>
</feature>
<dbReference type="AlphaFoldDB" id="A0A7X2S5K0"/>
<protein>
    <submittedName>
        <fullName evidence="2">Uncharacterized protein</fullName>
    </submittedName>
</protein>
<keyword evidence="3" id="KW-1185">Reference proteome</keyword>
<reference evidence="2 3" key="1">
    <citation type="journal article" date="2017" name="Int. J. Syst. Evol. Microbiol.">
        <title>Bacillus mangrovi sp. nov., isolated from a sediment sample from a mangrove forest.</title>
        <authorList>
            <person name="Gupta V."/>
            <person name="Singh P.K."/>
            <person name="Korpole S."/>
            <person name="Tanuku N.R.S."/>
            <person name="Pinnaka A.K."/>
        </authorList>
    </citation>
    <scope>NUCLEOTIDE SEQUENCE [LARGE SCALE GENOMIC DNA]</scope>
    <source>
        <strain evidence="2 3">KCTC 33872</strain>
    </source>
</reference>
<keyword evidence="1" id="KW-1133">Transmembrane helix</keyword>
<keyword evidence="1" id="KW-0812">Transmembrane</keyword>
<evidence type="ECO:0000256" key="1">
    <source>
        <dbReference type="SAM" id="Phobius"/>
    </source>
</evidence>
<name>A0A7X2S5K0_9BACI</name>
<evidence type="ECO:0000313" key="3">
    <source>
        <dbReference type="Proteomes" id="UP000434639"/>
    </source>
</evidence>
<dbReference type="OrthoDB" id="10011548at2"/>
<comment type="caution">
    <text evidence="2">The sequence shown here is derived from an EMBL/GenBank/DDBJ whole genome shotgun (WGS) entry which is preliminary data.</text>
</comment>
<keyword evidence="1" id="KW-0472">Membrane</keyword>
<dbReference type="EMBL" id="WMIB01000007">
    <property type="protein sequence ID" value="MTH53678.1"/>
    <property type="molecule type" value="Genomic_DNA"/>
</dbReference>
<feature type="transmembrane region" description="Helical" evidence="1">
    <location>
        <begin position="54"/>
        <end position="74"/>
    </location>
</feature>